<dbReference type="Pfam" id="PF02630">
    <property type="entry name" value="SCO1-SenC"/>
    <property type="match status" value="1"/>
</dbReference>
<feature type="transmembrane region" description="Helical" evidence="5">
    <location>
        <begin position="232"/>
        <end position="251"/>
    </location>
</feature>
<keyword evidence="5" id="KW-0472">Membrane</keyword>
<dbReference type="PROSITE" id="PS51352">
    <property type="entry name" value="THIOREDOXIN_2"/>
    <property type="match status" value="1"/>
</dbReference>
<dbReference type="SUPFAM" id="SSF52833">
    <property type="entry name" value="Thioredoxin-like"/>
    <property type="match status" value="1"/>
</dbReference>
<dbReference type="AlphaFoldDB" id="A0A6M4H515"/>
<evidence type="ECO:0000313" key="8">
    <source>
        <dbReference type="EMBL" id="QJR14255.1"/>
    </source>
</evidence>
<dbReference type="PANTHER" id="PTHR12151">
    <property type="entry name" value="ELECTRON TRANSPORT PROTIN SCO1/SENC FAMILY MEMBER"/>
    <property type="match status" value="1"/>
</dbReference>
<evidence type="ECO:0000256" key="4">
    <source>
        <dbReference type="PIRSR" id="PIRSR603782-2"/>
    </source>
</evidence>
<dbReference type="CDD" id="cd02968">
    <property type="entry name" value="SCO"/>
    <property type="match status" value="1"/>
</dbReference>
<comment type="similarity">
    <text evidence="1">Belongs to the SCO1/2 family.</text>
</comment>
<evidence type="ECO:0000256" key="2">
    <source>
        <dbReference type="ARBA" id="ARBA00023008"/>
    </source>
</evidence>
<keyword evidence="5" id="KW-0812">Transmembrane</keyword>
<proteinExistence type="inferred from homology"/>
<evidence type="ECO:0000256" key="1">
    <source>
        <dbReference type="ARBA" id="ARBA00010996"/>
    </source>
</evidence>
<keyword evidence="2 3" id="KW-0186">Copper</keyword>
<dbReference type="EMBL" id="CP053073">
    <property type="protein sequence ID" value="QJR14255.1"/>
    <property type="molecule type" value="Genomic_DNA"/>
</dbReference>
<dbReference type="Gene3D" id="3.40.30.10">
    <property type="entry name" value="Glutaredoxin"/>
    <property type="match status" value="1"/>
</dbReference>
<feature type="binding site" evidence="3">
    <location>
        <position position="76"/>
    </location>
    <ligand>
        <name>Cu cation</name>
        <dbReference type="ChEBI" id="CHEBI:23378"/>
    </ligand>
</feature>
<dbReference type="InterPro" id="IPR013766">
    <property type="entry name" value="Thioredoxin_domain"/>
</dbReference>
<dbReference type="InterPro" id="IPR036249">
    <property type="entry name" value="Thioredoxin-like_sf"/>
</dbReference>
<dbReference type="InParanoid" id="A0A6M4H515"/>
<dbReference type="PANTHER" id="PTHR12151:SF25">
    <property type="entry name" value="LINALOOL DEHYDRATASE_ISOMERASE DOMAIN-CONTAINING PROTEIN"/>
    <property type="match status" value="1"/>
</dbReference>
<dbReference type="GO" id="GO:0046872">
    <property type="term" value="F:metal ion binding"/>
    <property type="evidence" value="ECO:0007669"/>
    <property type="project" value="UniProtKB-KW"/>
</dbReference>
<feature type="chain" id="PRO_5027004898" description="Thioredoxin domain-containing protein" evidence="6">
    <location>
        <begin position="21"/>
        <end position="261"/>
    </location>
</feature>
<keyword evidence="4" id="KW-1015">Disulfide bond</keyword>
<evidence type="ECO:0000259" key="7">
    <source>
        <dbReference type="PROSITE" id="PS51352"/>
    </source>
</evidence>
<accession>A0A6M4H515</accession>
<keyword evidence="5" id="KW-1133">Transmembrane helix</keyword>
<feature type="binding site" evidence="3">
    <location>
        <position position="72"/>
    </location>
    <ligand>
        <name>Cu cation</name>
        <dbReference type="ChEBI" id="CHEBI:23378"/>
    </ligand>
</feature>
<gene>
    <name evidence="8" type="ORF">DSM104440_01048</name>
</gene>
<feature type="disulfide bond" description="Redox-active" evidence="4">
    <location>
        <begin position="72"/>
        <end position="76"/>
    </location>
</feature>
<protein>
    <recommendedName>
        <fullName evidence="7">Thioredoxin domain-containing protein</fullName>
    </recommendedName>
</protein>
<keyword evidence="6" id="KW-0732">Signal</keyword>
<dbReference type="KEGG" id="upl:DSM104440_01048"/>
<evidence type="ECO:0000256" key="3">
    <source>
        <dbReference type="PIRSR" id="PIRSR603782-1"/>
    </source>
</evidence>
<organism evidence="8 9">
    <name type="scientific">Usitatibacter palustris</name>
    <dbReference type="NCBI Taxonomy" id="2732487"/>
    <lineage>
        <taxon>Bacteria</taxon>
        <taxon>Pseudomonadati</taxon>
        <taxon>Pseudomonadota</taxon>
        <taxon>Betaproteobacteria</taxon>
        <taxon>Nitrosomonadales</taxon>
        <taxon>Usitatibacteraceae</taxon>
        <taxon>Usitatibacter</taxon>
    </lineage>
</organism>
<keyword evidence="3" id="KW-0479">Metal-binding</keyword>
<sequence length="261" mass="27950">MTRSLALLALLALHAAPTPAASLDVDRALAASRAAIGSQPGDAGLTGTDGRRTSLAAFRGKPLVVSFVYTACSQVCPTTTRYLSKAVAEARTVVGAGTFEVVSIGFDPPADNPMSMRVFARQQGVDDPRWHFVVLDAGARERVARDFGFSYSASAGGYEHLTQVTVLDAQGRVHAQVNGESFALPMLVQPLKELVLGAPPAAPGSLTWLERARLICTIYDPLADKYRLDFRLFIELGVGISVLGAIAAFLLRERRRARLAR</sequence>
<evidence type="ECO:0000313" key="9">
    <source>
        <dbReference type="Proteomes" id="UP000503096"/>
    </source>
</evidence>
<dbReference type="RefSeq" id="WP_171161033.1">
    <property type="nucleotide sequence ID" value="NZ_CP053073.1"/>
</dbReference>
<evidence type="ECO:0000256" key="5">
    <source>
        <dbReference type="SAM" id="Phobius"/>
    </source>
</evidence>
<reference evidence="8 9" key="1">
    <citation type="submission" date="2020-04" db="EMBL/GenBank/DDBJ databases">
        <title>Usitatibacter rugosus gen. nov., sp. nov. and Usitatibacter palustris sp. nov., novel members of Usitatibacteraceae fam. nov. within the order Nitrosomonadales isolated from soil.</title>
        <authorList>
            <person name="Huber K.J."/>
            <person name="Neumann-Schaal M."/>
            <person name="Geppert A."/>
            <person name="Luckner M."/>
            <person name="Wanner G."/>
            <person name="Overmann J."/>
        </authorList>
    </citation>
    <scope>NUCLEOTIDE SEQUENCE [LARGE SCALE GENOMIC DNA]</scope>
    <source>
        <strain evidence="8 9">Swamp67</strain>
    </source>
</reference>
<feature type="domain" description="Thioredoxin" evidence="7">
    <location>
        <begin position="34"/>
        <end position="196"/>
    </location>
</feature>
<dbReference type="InterPro" id="IPR003782">
    <property type="entry name" value="SCO1/SenC"/>
</dbReference>
<evidence type="ECO:0000256" key="6">
    <source>
        <dbReference type="SAM" id="SignalP"/>
    </source>
</evidence>
<dbReference type="Proteomes" id="UP000503096">
    <property type="component" value="Chromosome"/>
</dbReference>
<name>A0A6M4H515_9PROT</name>
<feature type="signal peptide" evidence="6">
    <location>
        <begin position="1"/>
        <end position="20"/>
    </location>
</feature>
<keyword evidence="9" id="KW-1185">Reference proteome</keyword>